<organism evidence="4">
    <name type="scientific">hydrothermal vent metagenome</name>
    <dbReference type="NCBI Taxonomy" id="652676"/>
    <lineage>
        <taxon>unclassified sequences</taxon>
        <taxon>metagenomes</taxon>
        <taxon>ecological metagenomes</taxon>
    </lineage>
</organism>
<keyword evidence="1" id="KW-1133">Transmembrane helix</keyword>
<dbReference type="EMBL" id="CZQE01000353">
    <property type="protein sequence ID" value="CUS46263.1"/>
    <property type="molecule type" value="Genomic_DNA"/>
</dbReference>
<dbReference type="InterPro" id="IPR046278">
    <property type="entry name" value="DUF6311"/>
</dbReference>
<evidence type="ECO:0000313" key="4">
    <source>
        <dbReference type="EMBL" id="CUS46263.1"/>
    </source>
</evidence>
<accession>A0A160TN49</accession>
<feature type="transmembrane region" description="Helical" evidence="1">
    <location>
        <begin position="16"/>
        <end position="37"/>
    </location>
</feature>
<dbReference type="Pfam" id="PF25853">
    <property type="entry name" value="DUF6311_C"/>
    <property type="match status" value="1"/>
</dbReference>
<name>A0A160TN49_9ZZZZ</name>
<evidence type="ECO:0000259" key="3">
    <source>
        <dbReference type="Pfam" id="PF25853"/>
    </source>
</evidence>
<dbReference type="AlphaFoldDB" id="A0A160TN49"/>
<protein>
    <submittedName>
        <fullName evidence="4">Uncharacterized protein</fullName>
    </submittedName>
</protein>
<feature type="transmembrane region" description="Helical" evidence="1">
    <location>
        <begin position="192"/>
        <end position="212"/>
    </location>
</feature>
<feature type="transmembrane region" description="Helical" evidence="1">
    <location>
        <begin position="168"/>
        <end position="185"/>
    </location>
</feature>
<dbReference type="InterPro" id="IPR058671">
    <property type="entry name" value="DUF6311_C"/>
</dbReference>
<sequence length="343" mass="37120">MLREIATGSGADRRRAAGLIGVVMAGVAGLALLHGLADPPVSTGTYGAFPMALDALINPANPGYSLFFPSTPNDQGRGFEGYQYLGAGLILLVVVAMASAVIGRKRSLPTSPIAIPTAELRWLLPAYAALTLLAITNGVLFHGEQVLFVPLPRAVIDLLDVVRASGRLFWPVAYTLIYVAILLAYRLERRTLLLAAALVLQIADMTPMLAALRGLTARASQPGTYQLTRDPRWDQVIASASAIEMQPPDPFRNLKLIEEIGWRAMLACRPMRHMYVSRVPQSAQHRIDADRRAFLAGRIDPTRLYILYQGETAPAALAPRVRMLDGIAFIPPATPAAPPTLCR</sequence>
<keyword evidence="1" id="KW-0472">Membrane</keyword>
<evidence type="ECO:0000259" key="2">
    <source>
        <dbReference type="Pfam" id="PF19830"/>
    </source>
</evidence>
<feature type="transmembrane region" description="Helical" evidence="1">
    <location>
        <begin position="82"/>
        <end position="102"/>
    </location>
</feature>
<feature type="domain" description="DUF6311" evidence="2">
    <location>
        <begin position="2"/>
        <end position="205"/>
    </location>
</feature>
<keyword evidence="1" id="KW-0812">Transmembrane</keyword>
<gene>
    <name evidence="4" type="ORF">MGWOODY_Smn262</name>
</gene>
<dbReference type="Pfam" id="PF19830">
    <property type="entry name" value="DUF6311"/>
    <property type="match status" value="1"/>
</dbReference>
<evidence type="ECO:0000256" key="1">
    <source>
        <dbReference type="SAM" id="Phobius"/>
    </source>
</evidence>
<feature type="transmembrane region" description="Helical" evidence="1">
    <location>
        <begin position="122"/>
        <end position="141"/>
    </location>
</feature>
<proteinExistence type="predicted"/>
<reference evidence="4" key="1">
    <citation type="submission" date="2015-10" db="EMBL/GenBank/DDBJ databases">
        <authorList>
            <person name="Gilbert D.G."/>
        </authorList>
    </citation>
    <scope>NUCLEOTIDE SEQUENCE</scope>
</reference>
<feature type="domain" description="DUF6311" evidence="3">
    <location>
        <begin position="232"/>
        <end position="332"/>
    </location>
</feature>